<keyword evidence="2" id="KW-0805">Transcription regulation</keyword>
<feature type="domain" description="RNA polymerase sigma factor 70 region 4 type 2" evidence="6">
    <location>
        <begin position="106"/>
        <end position="156"/>
    </location>
</feature>
<dbReference type="PATRIC" id="fig|1237149.3.peg.5493"/>
<dbReference type="InterPro" id="IPR039425">
    <property type="entry name" value="RNA_pol_sigma-70-like"/>
</dbReference>
<dbReference type="InterPro" id="IPR013325">
    <property type="entry name" value="RNA_pol_sigma_r2"/>
</dbReference>
<dbReference type="Proteomes" id="UP000011135">
    <property type="component" value="Unassembled WGS sequence"/>
</dbReference>
<dbReference type="GO" id="GO:0003677">
    <property type="term" value="F:DNA binding"/>
    <property type="evidence" value="ECO:0007669"/>
    <property type="project" value="InterPro"/>
</dbReference>
<comment type="similarity">
    <text evidence="1">Belongs to the sigma-70 factor family. ECF subfamily.</text>
</comment>
<evidence type="ECO:0000256" key="2">
    <source>
        <dbReference type="ARBA" id="ARBA00023015"/>
    </source>
</evidence>
<accession>L8JJN4</accession>
<dbReference type="STRING" id="1237149.C900_00379"/>
<dbReference type="SUPFAM" id="SSF88659">
    <property type="entry name" value="Sigma3 and sigma4 domains of RNA polymerase sigma factors"/>
    <property type="match status" value="1"/>
</dbReference>
<dbReference type="Pfam" id="PF08281">
    <property type="entry name" value="Sigma70_r4_2"/>
    <property type="match status" value="1"/>
</dbReference>
<sequence>MTEQQQTETLQKWMKDHQPLFFKVVRAYAFTRADQDDLFQEVAIQVWRSIPGFREQSAVSTWLYRIALNTAMKWTRRELKHRQGTYDHVEYLLQQNIQQEDSRLAWLYEQITHLNEIDRSLTLLLLDGFSYKEMSEILGISESNIGIKIHRIKQHLISKSKDYNNGI</sequence>
<proteinExistence type="inferred from homology"/>
<dbReference type="Pfam" id="PF04542">
    <property type="entry name" value="Sigma70_r2"/>
    <property type="match status" value="1"/>
</dbReference>
<dbReference type="OrthoDB" id="9780326at2"/>
<keyword evidence="3" id="KW-0731">Sigma factor</keyword>
<dbReference type="PANTHER" id="PTHR43133">
    <property type="entry name" value="RNA POLYMERASE ECF-TYPE SIGMA FACTO"/>
    <property type="match status" value="1"/>
</dbReference>
<dbReference type="EMBL" id="AMZN01000114">
    <property type="protein sequence ID" value="ELR68458.1"/>
    <property type="molecule type" value="Genomic_DNA"/>
</dbReference>
<protein>
    <submittedName>
        <fullName evidence="7">RNA polymerase ECF-type sigma factor</fullName>
    </submittedName>
</protein>
<dbReference type="Gene3D" id="1.10.1740.10">
    <property type="match status" value="1"/>
</dbReference>
<evidence type="ECO:0000256" key="4">
    <source>
        <dbReference type="ARBA" id="ARBA00023163"/>
    </source>
</evidence>
<evidence type="ECO:0000313" key="8">
    <source>
        <dbReference type="Proteomes" id="UP000011135"/>
    </source>
</evidence>
<feature type="domain" description="RNA polymerase sigma-70 region 2" evidence="5">
    <location>
        <begin position="15"/>
        <end position="78"/>
    </location>
</feature>
<gene>
    <name evidence="7" type="ORF">C900_00379</name>
</gene>
<keyword evidence="8" id="KW-1185">Reference proteome</keyword>
<dbReference type="eggNOG" id="COG1595">
    <property type="taxonomic scope" value="Bacteria"/>
</dbReference>
<comment type="caution">
    <text evidence="7">The sequence shown here is derived from an EMBL/GenBank/DDBJ whole genome shotgun (WGS) entry which is preliminary data.</text>
</comment>
<dbReference type="AlphaFoldDB" id="L8JJN4"/>
<dbReference type="InterPro" id="IPR013249">
    <property type="entry name" value="RNA_pol_sigma70_r4_t2"/>
</dbReference>
<evidence type="ECO:0000313" key="7">
    <source>
        <dbReference type="EMBL" id="ELR68458.1"/>
    </source>
</evidence>
<evidence type="ECO:0000259" key="6">
    <source>
        <dbReference type="Pfam" id="PF08281"/>
    </source>
</evidence>
<name>L8JJN4_9BACT</name>
<dbReference type="Gene3D" id="1.10.10.10">
    <property type="entry name" value="Winged helix-like DNA-binding domain superfamily/Winged helix DNA-binding domain"/>
    <property type="match status" value="1"/>
</dbReference>
<dbReference type="InterPro" id="IPR013324">
    <property type="entry name" value="RNA_pol_sigma_r3/r4-like"/>
</dbReference>
<reference evidence="7 8" key="1">
    <citation type="submission" date="2012-12" db="EMBL/GenBank/DDBJ databases">
        <title>Genome assembly of Fulvivirga imtechensis AK7.</title>
        <authorList>
            <person name="Nupur N."/>
            <person name="Khatri I."/>
            <person name="Kumar R."/>
            <person name="Subramanian S."/>
            <person name="Pinnaka A."/>
        </authorList>
    </citation>
    <scope>NUCLEOTIDE SEQUENCE [LARGE SCALE GENOMIC DNA]</scope>
    <source>
        <strain evidence="7 8">AK7</strain>
    </source>
</reference>
<evidence type="ECO:0000256" key="1">
    <source>
        <dbReference type="ARBA" id="ARBA00010641"/>
    </source>
</evidence>
<dbReference type="PANTHER" id="PTHR43133:SF45">
    <property type="entry name" value="RNA POLYMERASE ECF-TYPE SIGMA FACTOR"/>
    <property type="match status" value="1"/>
</dbReference>
<dbReference type="SUPFAM" id="SSF88946">
    <property type="entry name" value="Sigma2 domain of RNA polymerase sigma factors"/>
    <property type="match status" value="1"/>
</dbReference>
<evidence type="ECO:0000259" key="5">
    <source>
        <dbReference type="Pfam" id="PF04542"/>
    </source>
</evidence>
<organism evidence="7 8">
    <name type="scientific">Fulvivirga imtechensis AK7</name>
    <dbReference type="NCBI Taxonomy" id="1237149"/>
    <lineage>
        <taxon>Bacteria</taxon>
        <taxon>Pseudomonadati</taxon>
        <taxon>Bacteroidota</taxon>
        <taxon>Cytophagia</taxon>
        <taxon>Cytophagales</taxon>
        <taxon>Fulvivirgaceae</taxon>
        <taxon>Fulvivirga</taxon>
    </lineage>
</organism>
<evidence type="ECO:0000256" key="3">
    <source>
        <dbReference type="ARBA" id="ARBA00023082"/>
    </source>
</evidence>
<keyword evidence="4" id="KW-0804">Transcription</keyword>
<dbReference type="InterPro" id="IPR036388">
    <property type="entry name" value="WH-like_DNA-bd_sf"/>
</dbReference>
<dbReference type="GO" id="GO:0006352">
    <property type="term" value="P:DNA-templated transcription initiation"/>
    <property type="evidence" value="ECO:0007669"/>
    <property type="project" value="InterPro"/>
</dbReference>
<dbReference type="NCBIfam" id="TIGR02937">
    <property type="entry name" value="sigma70-ECF"/>
    <property type="match status" value="1"/>
</dbReference>
<dbReference type="GO" id="GO:0016987">
    <property type="term" value="F:sigma factor activity"/>
    <property type="evidence" value="ECO:0007669"/>
    <property type="project" value="UniProtKB-KW"/>
</dbReference>
<dbReference type="RefSeq" id="WP_009583294.1">
    <property type="nucleotide sequence ID" value="NZ_AMZN01000114.1"/>
</dbReference>
<dbReference type="InterPro" id="IPR014284">
    <property type="entry name" value="RNA_pol_sigma-70_dom"/>
</dbReference>
<dbReference type="InterPro" id="IPR007627">
    <property type="entry name" value="RNA_pol_sigma70_r2"/>
</dbReference>